<accession>A0A8C6U552</accession>
<dbReference type="Ensembl" id="ENSNMLT00000035734.1">
    <property type="protein sequence ID" value="ENSNMLP00000032076.1"/>
    <property type="gene ID" value="ENSNMLG00000020067.1"/>
</dbReference>
<keyword evidence="2" id="KW-0677">Repeat</keyword>
<dbReference type="PRINTS" id="PR00019">
    <property type="entry name" value="LEURICHRPT"/>
</dbReference>
<reference evidence="5" key="1">
    <citation type="submission" date="2025-08" db="UniProtKB">
        <authorList>
            <consortium name="Ensembl"/>
        </authorList>
    </citation>
    <scope>IDENTIFICATION</scope>
</reference>
<dbReference type="SMART" id="SM00873">
    <property type="entry name" value="B3_4"/>
    <property type="match status" value="1"/>
</dbReference>
<dbReference type="InterPro" id="IPR003591">
    <property type="entry name" value="Leu-rich_rpt_typical-subtyp"/>
</dbReference>
<name>A0A8C6U552_9GOBI</name>
<protein>
    <submittedName>
        <fullName evidence="5">Leucine rich repeat containing 47</fullName>
    </submittedName>
</protein>
<dbReference type="Gene3D" id="3.80.10.10">
    <property type="entry name" value="Ribonuclease Inhibitor"/>
    <property type="match status" value="1"/>
</dbReference>
<dbReference type="SUPFAM" id="SSF52058">
    <property type="entry name" value="L domain-like"/>
    <property type="match status" value="1"/>
</dbReference>
<dbReference type="SMART" id="SM00364">
    <property type="entry name" value="LRR_BAC"/>
    <property type="match status" value="4"/>
</dbReference>
<reference evidence="5" key="2">
    <citation type="submission" date="2025-09" db="UniProtKB">
        <authorList>
            <consortium name="Ensembl"/>
        </authorList>
    </citation>
    <scope>IDENTIFICATION</scope>
</reference>
<feature type="region of interest" description="Disordered" evidence="3">
    <location>
        <begin position="230"/>
        <end position="266"/>
    </location>
</feature>
<dbReference type="Pfam" id="PF13855">
    <property type="entry name" value="LRR_8"/>
    <property type="match status" value="1"/>
</dbReference>
<evidence type="ECO:0000256" key="1">
    <source>
        <dbReference type="ARBA" id="ARBA00022614"/>
    </source>
</evidence>
<dbReference type="InterPro" id="IPR020825">
    <property type="entry name" value="Phe-tRNA_synthase-like_B3/B4"/>
</dbReference>
<sequence>MDSVYEGETWPEIVKAATEKRRELVLQGPAVETRMSSAGGLSSAVYSLTLLNYLEVSQCPSLTRVHEDIRNLTNLQSLILCRNKLLSVPRVDALQALKVLDLSVNQLESLPEGLSGLKELTTLNLSCNRLETLPEGLSQCPRLSTLNVSKNRLLGLPADLCSERLELLSTLLASDNCIQELSGEVHRLHALKTLDLSNNQLSEIPPSLSDCSKLKEINFKGDTQQCLHQTRYLRGRARTGPEGGADGPRNTDKNKKKGQKKSRAPEDVARMLVRVLHVSSAPPALTVTVSPEVKEVRPYLVCCLVRGLNLKPGNALKRFLMAQTKLHEDICGKRTTATIATHDVRLLKGPLTYGVKPPTQLKITALGRKEMTAVELIRHLQLEAEEMRKQKKRQNVTGLHKYLQLLDGKALYPCLTDAEGRVVSFPPSPTIGKTTAELFVEVTSASSLQTCKDVMDALILKMCELNKFTAEHPSSELTVQQVRTVDPDGGLKVVYPSKTDLCDCPGVTVLW</sequence>
<dbReference type="InterPro" id="IPR032675">
    <property type="entry name" value="LRR_dom_sf"/>
</dbReference>
<organism evidence="5 6">
    <name type="scientific">Neogobius melanostomus</name>
    <name type="common">round goby</name>
    <dbReference type="NCBI Taxonomy" id="47308"/>
    <lineage>
        <taxon>Eukaryota</taxon>
        <taxon>Metazoa</taxon>
        <taxon>Chordata</taxon>
        <taxon>Craniata</taxon>
        <taxon>Vertebrata</taxon>
        <taxon>Euteleostomi</taxon>
        <taxon>Actinopterygii</taxon>
        <taxon>Neopterygii</taxon>
        <taxon>Teleostei</taxon>
        <taxon>Neoteleostei</taxon>
        <taxon>Acanthomorphata</taxon>
        <taxon>Gobiaria</taxon>
        <taxon>Gobiiformes</taxon>
        <taxon>Gobioidei</taxon>
        <taxon>Gobiidae</taxon>
        <taxon>Benthophilinae</taxon>
        <taxon>Neogobiini</taxon>
        <taxon>Neogobius</taxon>
    </lineage>
</organism>
<evidence type="ECO:0000259" key="4">
    <source>
        <dbReference type="SMART" id="SM00873"/>
    </source>
</evidence>
<dbReference type="PANTHER" id="PTHR10947:SF3">
    <property type="entry name" value="LEUCINE-RICH REPEAT-CONTAINING PROTEIN 47"/>
    <property type="match status" value="1"/>
</dbReference>
<evidence type="ECO:0000256" key="2">
    <source>
        <dbReference type="ARBA" id="ARBA00022737"/>
    </source>
</evidence>
<dbReference type="Pfam" id="PF00560">
    <property type="entry name" value="LRR_1"/>
    <property type="match status" value="1"/>
</dbReference>
<dbReference type="SMART" id="SM00369">
    <property type="entry name" value="LRR_TYP"/>
    <property type="match status" value="5"/>
</dbReference>
<proteinExistence type="predicted"/>
<dbReference type="InterPro" id="IPR045060">
    <property type="entry name" value="Phe-tRNA-ligase_IIc_bsu"/>
</dbReference>
<dbReference type="Proteomes" id="UP000694523">
    <property type="component" value="Unplaced"/>
</dbReference>
<dbReference type="GO" id="GO:0003723">
    <property type="term" value="F:RNA binding"/>
    <property type="evidence" value="ECO:0007669"/>
    <property type="project" value="InterPro"/>
</dbReference>
<evidence type="ECO:0000313" key="5">
    <source>
        <dbReference type="Ensembl" id="ENSNMLP00000032076.1"/>
    </source>
</evidence>
<dbReference type="GO" id="GO:0006432">
    <property type="term" value="P:phenylalanyl-tRNA aminoacylation"/>
    <property type="evidence" value="ECO:0007669"/>
    <property type="project" value="InterPro"/>
</dbReference>
<dbReference type="InterPro" id="IPR005146">
    <property type="entry name" value="B3/B4_tRNA-bd"/>
</dbReference>
<feature type="domain" description="B3/B4 tRNA-binding" evidence="4">
    <location>
        <begin position="296"/>
        <end position="467"/>
    </location>
</feature>
<dbReference type="AlphaFoldDB" id="A0A8C6U552"/>
<keyword evidence="1" id="KW-0433">Leucine-rich repeat</keyword>
<dbReference type="InterPro" id="IPR001611">
    <property type="entry name" value="Leu-rich_rpt"/>
</dbReference>
<dbReference type="Gene3D" id="3.50.40.10">
    <property type="entry name" value="Phenylalanyl-trna Synthetase, Chain B, domain 3"/>
    <property type="match status" value="1"/>
</dbReference>
<evidence type="ECO:0000313" key="6">
    <source>
        <dbReference type="Proteomes" id="UP000694523"/>
    </source>
</evidence>
<dbReference type="PANTHER" id="PTHR10947">
    <property type="entry name" value="PHENYLALANYL-TRNA SYNTHETASE BETA CHAIN AND LEUCINE-RICH REPEAT-CONTAINING PROTEIN 47"/>
    <property type="match status" value="1"/>
</dbReference>
<dbReference type="SMART" id="SM00365">
    <property type="entry name" value="LRR_SD22"/>
    <property type="match status" value="3"/>
</dbReference>
<evidence type="ECO:0000256" key="3">
    <source>
        <dbReference type="SAM" id="MobiDB-lite"/>
    </source>
</evidence>
<keyword evidence="6" id="KW-1185">Reference proteome</keyword>
<dbReference type="PROSITE" id="PS51450">
    <property type="entry name" value="LRR"/>
    <property type="match status" value="3"/>
</dbReference>
<dbReference type="GO" id="GO:0004826">
    <property type="term" value="F:phenylalanine-tRNA ligase activity"/>
    <property type="evidence" value="ECO:0007669"/>
    <property type="project" value="InterPro"/>
</dbReference>